<dbReference type="RefSeq" id="WP_073208837.1">
    <property type="nucleotide sequence ID" value="NZ_FRBD01000013.1"/>
</dbReference>
<dbReference type="PANTHER" id="PTHR18964">
    <property type="entry name" value="ROK (REPRESSOR, ORF, KINASE) FAMILY"/>
    <property type="match status" value="1"/>
</dbReference>
<proteinExistence type="inferred from homology"/>
<comment type="similarity">
    <text evidence="1">Belongs to the ROK (NagC/XylR) family.</text>
</comment>
<protein>
    <submittedName>
        <fullName evidence="2">Glucokinase</fullName>
    </submittedName>
</protein>
<reference evidence="2 3" key="1">
    <citation type="submission" date="2016-11" db="EMBL/GenBank/DDBJ databases">
        <authorList>
            <person name="Jaros S."/>
            <person name="Januszkiewicz K."/>
            <person name="Wedrychowicz H."/>
        </authorList>
    </citation>
    <scope>NUCLEOTIDE SEQUENCE [LARGE SCALE GENOMIC DNA]</scope>
    <source>
        <strain evidence="2 3">KHT3</strain>
    </source>
</reference>
<dbReference type="SUPFAM" id="SSF53067">
    <property type="entry name" value="Actin-like ATPase domain"/>
    <property type="match status" value="1"/>
</dbReference>
<dbReference type="InterPro" id="IPR000600">
    <property type="entry name" value="ROK"/>
</dbReference>
<keyword evidence="2" id="KW-0418">Kinase</keyword>
<sequence length="335" mass="36063">MATNDNSIESVDKIKTRVIGIDIRVDRTTYAVVDIRGEIVAQDYFLTTDYSEVNEYIGALSEKVIALAEENGGYETIRSVGVSAPSASSVTGCIENAANLPWKGVIPLSALLRDRLGLAVAVANDAHISALSEKSYGSAHGMKDFVVISISHGGLGSCFFSNGQPHLGYNGFAGEVGHTCVEVNGRQCGCGNMGCLEAYCSEKGLVRTARELIDASKEPTLLSDLKELTIKSIADCCYRGDKVAIEVFRCTGELLGLGLANYASVLNPEAIILTGDMTQAGKWLLKPMRASFEEHVFHNIKNKTRILVSILKEGERDVLGAGALAWDVKEYSLFK</sequence>
<dbReference type="Proteomes" id="UP000184130">
    <property type="component" value="Unassembled WGS sequence"/>
</dbReference>
<evidence type="ECO:0000313" key="3">
    <source>
        <dbReference type="Proteomes" id="UP000184130"/>
    </source>
</evidence>
<gene>
    <name evidence="2" type="ORF">SAMN05216463_11368</name>
</gene>
<name>A0A1M6VNZ6_XYLRU</name>
<dbReference type="Gene3D" id="3.30.420.40">
    <property type="match status" value="2"/>
</dbReference>
<dbReference type="InterPro" id="IPR043129">
    <property type="entry name" value="ATPase_NBD"/>
</dbReference>
<accession>A0A1M6VNZ6</accession>
<dbReference type="EMBL" id="FRBD01000013">
    <property type="protein sequence ID" value="SHK83055.1"/>
    <property type="molecule type" value="Genomic_DNA"/>
</dbReference>
<organism evidence="2 3">
    <name type="scientific">Xylanibacter ruminicola</name>
    <name type="common">Prevotella ruminicola</name>
    <dbReference type="NCBI Taxonomy" id="839"/>
    <lineage>
        <taxon>Bacteria</taxon>
        <taxon>Pseudomonadati</taxon>
        <taxon>Bacteroidota</taxon>
        <taxon>Bacteroidia</taxon>
        <taxon>Bacteroidales</taxon>
        <taxon>Prevotellaceae</taxon>
        <taxon>Xylanibacter</taxon>
    </lineage>
</organism>
<keyword evidence="2" id="KW-0808">Transferase</keyword>
<dbReference type="AlphaFoldDB" id="A0A1M6VNZ6"/>
<evidence type="ECO:0000256" key="1">
    <source>
        <dbReference type="ARBA" id="ARBA00006479"/>
    </source>
</evidence>
<dbReference type="PANTHER" id="PTHR18964:SF149">
    <property type="entry name" value="BIFUNCTIONAL UDP-N-ACETYLGLUCOSAMINE 2-EPIMERASE_N-ACETYLMANNOSAMINE KINASE"/>
    <property type="match status" value="1"/>
</dbReference>
<dbReference type="Pfam" id="PF00480">
    <property type="entry name" value="ROK"/>
    <property type="match status" value="1"/>
</dbReference>
<dbReference type="OrthoDB" id="9810372at2"/>
<dbReference type="GO" id="GO:0016301">
    <property type="term" value="F:kinase activity"/>
    <property type="evidence" value="ECO:0007669"/>
    <property type="project" value="UniProtKB-KW"/>
</dbReference>
<evidence type="ECO:0000313" key="2">
    <source>
        <dbReference type="EMBL" id="SHK83055.1"/>
    </source>
</evidence>